<dbReference type="SUPFAM" id="SSF47954">
    <property type="entry name" value="Cyclin-like"/>
    <property type="match status" value="2"/>
</dbReference>
<dbReference type="OrthoDB" id="306099at2759"/>
<dbReference type="InterPro" id="IPR004367">
    <property type="entry name" value="Cyclin_C-dom"/>
</dbReference>
<name>A0A7J7JWP2_BUGNE</name>
<protein>
    <submittedName>
        <fullName evidence="2">CCND2</fullName>
    </submittedName>
</protein>
<organism evidence="2 3">
    <name type="scientific">Bugula neritina</name>
    <name type="common">Brown bryozoan</name>
    <name type="synonym">Sertularia neritina</name>
    <dbReference type="NCBI Taxonomy" id="10212"/>
    <lineage>
        <taxon>Eukaryota</taxon>
        <taxon>Metazoa</taxon>
        <taxon>Spiralia</taxon>
        <taxon>Lophotrochozoa</taxon>
        <taxon>Bryozoa</taxon>
        <taxon>Gymnolaemata</taxon>
        <taxon>Cheilostomatida</taxon>
        <taxon>Flustrina</taxon>
        <taxon>Buguloidea</taxon>
        <taxon>Bugulidae</taxon>
        <taxon>Bugula</taxon>
    </lineage>
</organism>
<reference evidence="2" key="1">
    <citation type="submission" date="2020-06" db="EMBL/GenBank/DDBJ databases">
        <title>Draft genome of Bugula neritina, a colonial animal packing powerful symbionts and potential medicines.</title>
        <authorList>
            <person name="Rayko M."/>
        </authorList>
    </citation>
    <scope>NUCLEOTIDE SEQUENCE [LARGE SCALE GENOMIC DNA]</scope>
    <source>
        <strain evidence="2">Kwan_BN1</strain>
    </source>
</reference>
<comment type="caution">
    <text evidence="2">The sequence shown here is derived from an EMBL/GenBank/DDBJ whole genome shotgun (WGS) entry which is preliminary data.</text>
</comment>
<dbReference type="InterPro" id="IPR036915">
    <property type="entry name" value="Cyclin-like_sf"/>
</dbReference>
<evidence type="ECO:0000259" key="1">
    <source>
        <dbReference type="Pfam" id="PF02984"/>
    </source>
</evidence>
<proteinExistence type="predicted"/>
<gene>
    <name evidence="2" type="ORF">EB796_010851</name>
</gene>
<accession>A0A7J7JWP2</accession>
<feature type="domain" description="Cyclin C-terminal" evidence="1">
    <location>
        <begin position="82"/>
        <end position="162"/>
    </location>
</feature>
<dbReference type="Gene3D" id="1.10.472.10">
    <property type="entry name" value="Cyclin-like"/>
    <property type="match status" value="2"/>
</dbReference>
<dbReference type="EMBL" id="VXIV02001663">
    <property type="protein sequence ID" value="KAF6030849.1"/>
    <property type="molecule type" value="Genomic_DNA"/>
</dbReference>
<dbReference type="Pfam" id="PF02984">
    <property type="entry name" value="Cyclin_C"/>
    <property type="match status" value="1"/>
</dbReference>
<evidence type="ECO:0000313" key="2">
    <source>
        <dbReference type="EMBL" id="KAF6030849.1"/>
    </source>
</evidence>
<dbReference type="AlphaFoldDB" id="A0A7J7JWP2"/>
<dbReference type="CDD" id="cd20516">
    <property type="entry name" value="CYCLIN_CCND_rpt2"/>
    <property type="match status" value="1"/>
</dbReference>
<dbReference type="Proteomes" id="UP000593567">
    <property type="component" value="Unassembled WGS sequence"/>
</dbReference>
<sequence>MELLCCEGGEQLKRAFLDPVFLNDNRVLHNLLKIEEHYTVSSKYMDFQTDIKPFMRKVVTQWMREDWEILVLCKLKWDLSAVTATDFIDLLLHRLSLPSSDILHSIRKYSMLNLSNCLTELEFIRYPPSLLASGCICTALVNLLPYSSDSHLHSLHSILGIDLCFLIQFIFITLHSTGFLLQFISSSSRRGYWVHRPSCKVLSCVDANICIQRLPVDLWGE</sequence>
<evidence type="ECO:0000313" key="3">
    <source>
        <dbReference type="Proteomes" id="UP000593567"/>
    </source>
</evidence>
<keyword evidence="3" id="KW-1185">Reference proteome</keyword>